<dbReference type="EMBL" id="KN847041">
    <property type="protein sequence ID" value="KIW32048.1"/>
    <property type="molecule type" value="Genomic_DNA"/>
</dbReference>
<dbReference type="InterPro" id="IPR052895">
    <property type="entry name" value="HetReg/Transcr_Mod"/>
</dbReference>
<dbReference type="PANTHER" id="PTHR24148:SF73">
    <property type="entry name" value="HET DOMAIN PROTEIN (AFU_ORTHOLOGUE AFUA_8G01020)"/>
    <property type="match status" value="1"/>
</dbReference>
<dbReference type="VEuPathDB" id="FungiDB:PV07_03623"/>
<dbReference type="GeneID" id="27342817"/>
<dbReference type="OrthoDB" id="4161616at2759"/>
<dbReference type="Proteomes" id="UP000054466">
    <property type="component" value="Unassembled WGS sequence"/>
</dbReference>
<gene>
    <name evidence="2" type="ORF">PV07_03623</name>
</gene>
<proteinExistence type="predicted"/>
<dbReference type="PANTHER" id="PTHR24148">
    <property type="entry name" value="ANKYRIN REPEAT DOMAIN-CONTAINING PROTEIN 39 HOMOLOG-RELATED"/>
    <property type="match status" value="1"/>
</dbReference>
<keyword evidence="3" id="KW-1185">Reference proteome</keyword>
<dbReference type="HOGENOM" id="CLU_1959333_0_0_1"/>
<dbReference type="RefSeq" id="XP_016252264.1">
    <property type="nucleotide sequence ID" value="XM_016390362.1"/>
</dbReference>
<name>A0A0D2CLK0_9EURO</name>
<feature type="domain" description="Heterokaryon incompatibility" evidence="1">
    <location>
        <begin position="66"/>
        <end position="127"/>
    </location>
</feature>
<protein>
    <recommendedName>
        <fullName evidence="1">Heterokaryon incompatibility domain-containing protein</fullName>
    </recommendedName>
</protein>
<dbReference type="InterPro" id="IPR010730">
    <property type="entry name" value="HET"/>
</dbReference>
<dbReference type="Pfam" id="PF06985">
    <property type="entry name" value="HET"/>
    <property type="match status" value="1"/>
</dbReference>
<evidence type="ECO:0000313" key="3">
    <source>
        <dbReference type="Proteomes" id="UP000054466"/>
    </source>
</evidence>
<evidence type="ECO:0000313" key="2">
    <source>
        <dbReference type="EMBL" id="KIW32048.1"/>
    </source>
</evidence>
<dbReference type="AlphaFoldDB" id="A0A0D2CLK0"/>
<organism evidence="2 3">
    <name type="scientific">Cladophialophora immunda</name>
    <dbReference type="NCBI Taxonomy" id="569365"/>
    <lineage>
        <taxon>Eukaryota</taxon>
        <taxon>Fungi</taxon>
        <taxon>Dikarya</taxon>
        <taxon>Ascomycota</taxon>
        <taxon>Pezizomycotina</taxon>
        <taxon>Eurotiomycetes</taxon>
        <taxon>Chaetothyriomycetidae</taxon>
        <taxon>Chaetothyriales</taxon>
        <taxon>Herpotrichiellaceae</taxon>
        <taxon>Cladophialophora</taxon>
    </lineage>
</organism>
<evidence type="ECO:0000259" key="1">
    <source>
        <dbReference type="Pfam" id="PF06985"/>
    </source>
</evidence>
<accession>A0A0D2CLK0</accession>
<sequence length="128" mass="14702">MSHEEAEQYTPSPDGQHRVLIFSLNDTGTSKPSIRLLDVLPRDGRSEIRCAIKHILLPASYKELRYTVLSYAQGDEKEPRYAISINNQPYEVLKNLYTFLDLHSLNGISNLFIDALYIAQNNIDEKNY</sequence>
<reference evidence="2 3" key="1">
    <citation type="submission" date="2015-01" db="EMBL/GenBank/DDBJ databases">
        <title>The Genome Sequence of Cladophialophora immunda CBS83496.</title>
        <authorList>
            <consortium name="The Broad Institute Genomics Platform"/>
            <person name="Cuomo C."/>
            <person name="de Hoog S."/>
            <person name="Gorbushina A."/>
            <person name="Stielow B."/>
            <person name="Teixiera M."/>
            <person name="Abouelleil A."/>
            <person name="Chapman S.B."/>
            <person name="Priest M."/>
            <person name="Young S.K."/>
            <person name="Wortman J."/>
            <person name="Nusbaum C."/>
            <person name="Birren B."/>
        </authorList>
    </citation>
    <scope>NUCLEOTIDE SEQUENCE [LARGE SCALE GENOMIC DNA]</scope>
    <source>
        <strain evidence="2 3">CBS 83496</strain>
    </source>
</reference>